<evidence type="ECO:0000256" key="3">
    <source>
        <dbReference type="SAM" id="SignalP"/>
    </source>
</evidence>
<dbReference type="EMBL" id="CAEX01006035">
    <property type="protein sequence ID" value="CCD20640.1"/>
    <property type="molecule type" value="Genomic_DNA"/>
</dbReference>
<feature type="compositionally biased region" description="Low complexity" evidence="1">
    <location>
        <begin position="294"/>
        <end position="303"/>
    </location>
</feature>
<evidence type="ECO:0000256" key="2">
    <source>
        <dbReference type="SAM" id="Phobius"/>
    </source>
</evidence>
<name>F9WSV1_TRYVY</name>
<accession>F9WSV1</accession>
<evidence type="ECO:0000313" key="5">
    <source>
        <dbReference type="Proteomes" id="UP000009027"/>
    </source>
</evidence>
<feature type="transmembrane region" description="Helical" evidence="2">
    <location>
        <begin position="349"/>
        <end position="370"/>
    </location>
</feature>
<keyword evidence="3" id="KW-0732">Signal</keyword>
<reference evidence="4 5" key="1">
    <citation type="journal article" date="2012" name="Proc. Natl. Acad. Sci. U.S.A.">
        <title>Antigenic diversity is generated by distinct evolutionary mechanisms in African trypanosome species.</title>
        <authorList>
            <person name="Jackson A.P."/>
            <person name="Berry A."/>
            <person name="Aslett M."/>
            <person name="Allison H.C."/>
            <person name="Burton P."/>
            <person name="Vavrova-Anderson J."/>
            <person name="Brown R."/>
            <person name="Browne H."/>
            <person name="Corton N."/>
            <person name="Hauser H."/>
            <person name="Gamble J."/>
            <person name="Gilderthorp R."/>
            <person name="Marcello L."/>
            <person name="McQuillan J."/>
            <person name="Otto T.D."/>
            <person name="Quail M.A."/>
            <person name="Sanders M.J."/>
            <person name="van Tonder A."/>
            <person name="Ginger M.L."/>
            <person name="Field M.C."/>
            <person name="Barry J.D."/>
            <person name="Hertz-Fowler C."/>
            <person name="Berriman M."/>
        </authorList>
    </citation>
    <scope>NUCLEOTIDE SEQUENCE</scope>
    <source>
        <strain evidence="4 5">Y486</strain>
    </source>
</reference>
<dbReference type="Proteomes" id="UP000009027">
    <property type="component" value="Unassembled WGS sequence"/>
</dbReference>
<proteinExistence type="predicted"/>
<evidence type="ECO:0000256" key="1">
    <source>
        <dbReference type="SAM" id="MobiDB-lite"/>
    </source>
</evidence>
<sequence length="383" mass="41280">MNTPRRIGFLVAIALCCGGVFHSSLAAAEGNDAHRAACEMSNMFLKIQTVFTVFKTYTSNATTDAEKLYDHALVLKNTGIPKEAAYAAMETSGDAWNDAKRADDGVKNALKELEKFKKDAQEGIYNYADRAQIGLNFGKSFSTCENIQNYYKTTEEEVHKKIGSNLENFGNWSHEEVSTWSEEKLIATRLGETDSQGKYKKLEEDFKKLVQTLKTNLTNIAKNMTSASTKIVKAKEAVEKAAKLFVSEKATECQKVSEEGAGGQADDKKRASCEKFNEKLKEIQQKRGHGGGDAQAAGAGSTAPDGSVKGTAQTGGVVGVEAGEDLMDLVDAAGPLSEAHKSTMSTTNIVLATVIPVVLLLMCGALFAVLRGRTHEKKSAVAV</sequence>
<evidence type="ECO:0000313" key="4">
    <source>
        <dbReference type="EMBL" id="CCD20640.1"/>
    </source>
</evidence>
<dbReference type="AlphaFoldDB" id="F9WSV1"/>
<feature type="signal peptide" evidence="3">
    <location>
        <begin position="1"/>
        <end position="26"/>
    </location>
</feature>
<keyword evidence="5" id="KW-1185">Reference proteome</keyword>
<protein>
    <submittedName>
        <fullName evidence="4">Uncharacterized protein</fullName>
    </submittedName>
</protein>
<keyword evidence="2" id="KW-0812">Transmembrane</keyword>
<organism evidence="4 5">
    <name type="scientific">Trypanosoma vivax (strain Y486)</name>
    <dbReference type="NCBI Taxonomy" id="1055687"/>
    <lineage>
        <taxon>Eukaryota</taxon>
        <taxon>Discoba</taxon>
        <taxon>Euglenozoa</taxon>
        <taxon>Kinetoplastea</taxon>
        <taxon>Metakinetoplastina</taxon>
        <taxon>Trypanosomatida</taxon>
        <taxon>Trypanosomatidae</taxon>
        <taxon>Trypanosoma</taxon>
        <taxon>Duttonella</taxon>
    </lineage>
</organism>
<gene>
    <name evidence="4" type="ORF">TvY486_0034990</name>
</gene>
<keyword evidence="2" id="KW-0472">Membrane</keyword>
<feature type="chain" id="PRO_5003395065" evidence="3">
    <location>
        <begin position="27"/>
        <end position="383"/>
    </location>
</feature>
<dbReference type="VEuPathDB" id="TriTrypDB:TvY486_0034990"/>
<feature type="region of interest" description="Disordered" evidence="1">
    <location>
        <begin position="284"/>
        <end position="313"/>
    </location>
</feature>
<keyword evidence="2" id="KW-1133">Transmembrane helix</keyword>